<dbReference type="Proteomes" id="UP000499080">
    <property type="component" value="Unassembled WGS sequence"/>
</dbReference>
<evidence type="ECO:0000313" key="1">
    <source>
        <dbReference type="EMBL" id="GBN63854.1"/>
    </source>
</evidence>
<comment type="caution">
    <text evidence="1">The sequence shown here is derived from an EMBL/GenBank/DDBJ whole genome shotgun (WGS) entry which is preliminary data.</text>
</comment>
<gene>
    <name evidence="1" type="ORF">AVEN_52977_1</name>
</gene>
<keyword evidence="2" id="KW-1185">Reference proteome</keyword>
<protein>
    <submittedName>
        <fullName evidence="1">Uncharacterized protein</fullName>
    </submittedName>
</protein>
<reference evidence="1 2" key="1">
    <citation type="journal article" date="2019" name="Sci. Rep.">
        <title>Orb-weaving spider Araneus ventricosus genome elucidates the spidroin gene catalogue.</title>
        <authorList>
            <person name="Kono N."/>
            <person name="Nakamura H."/>
            <person name="Ohtoshi R."/>
            <person name="Moran D.A.P."/>
            <person name="Shinohara A."/>
            <person name="Yoshida Y."/>
            <person name="Fujiwara M."/>
            <person name="Mori M."/>
            <person name="Tomita M."/>
            <person name="Arakawa K."/>
        </authorList>
    </citation>
    <scope>NUCLEOTIDE SEQUENCE [LARGE SCALE GENOMIC DNA]</scope>
</reference>
<organism evidence="1 2">
    <name type="scientific">Araneus ventricosus</name>
    <name type="common">Orbweaver spider</name>
    <name type="synonym">Epeira ventricosa</name>
    <dbReference type="NCBI Taxonomy" id="182803"/>
    <lineage>
        <taxon>Eukaryota</taxon>
        <taxon>Metazoa</taxon>
        <taxon>Ecdysozoa</taxon>
        <taxon>Arthropoda</taxon>
        <taxon>Chelicerata</taxon>
        <taxon>Arachnida</taxon>
        <taxon>Araneae</taxon>
        <taxon>Araneomorphae</taxon>
        <taxon>Entelegynae</taxon>
        <taxon>Araneoidea</taxon>
        <taxon>Araneidae</taxon>
        <taxon>Araneus</taxon>
    </lineage>
</organism>
<accession>A0A4Y2QKJ3</accession>
<evidence type="ECO:0000313" key="2">
    <source>
        <dbReference type="Proteomes" id="UP000499080"/>
    </source>
</evidence>
<dbReference type="AlphaFoldDB" id="A0A4Y2QKJ3"/>
<sequence length="144" mass="15916">MHDTTVSHAFSISLIARKDCYFAVTSSSTDKLSSITSCCDTQCNSLSSSAVSSWLHSSTSLSISLLSTCSPLILARHNLVVYRLHWVIPETPHVTVDNTLRPKILPSKSDGCLVNSFPNIFDHFEAVNNVEVIFLIFFEIKVNP</sequence>
<dbReference type="EMBL" id="BGPR01014126">
    <property type="protein sequence ID" value="GBN63854.1"/>
    <property type="molecule type" value="Genomic_DNA"/>
</dbReference>
<name>A0A4Y2QKJ3_ARAVE</name>
<proteinExistence type="predicted"/>